<organism evidence="10 11">
    <name type="scientific">Cellulomonas uda</name>
    <dbReference type="NCBI Taxonomy" id="1714"/>
    <lineage>
        <taxon>Bacteria</taxon>
        <taxon>Bacillati</taxon>
        <taxon>Actinomycetota</taxon>
        <taxon>Actinomycetes</taxon>
        <taxon>Micrococcales</taxon>
        <taxon>Cellulomonadaceae</taxon>
        <taxon>Cellulomonas</taxon>
    </lineage>
</organism>
<feature type="transmembrane region" description="Helical" evidence="7">
    <location>
        <begin position="70"/>
        <end position="93"/>
    </location>
</feature>
<evidence type="ECO:0000313" key="10">
    <source>
        <dbReference type="EMBL" id="GEA82329.1"/>
    </source>
</evidence>
<evidence type="ECO:0000256" key="4">
    <source>
        <dbReference type="ARBA" id="ARBA00022692"/>
    </source>
</evidence>
<keyword evidence="5 7" id="KW-1133">Transmembrane helix</keyword>
<dbReference type="EMBL" id="BJLP01000056">
    <property type="protein sequence ID" value="GEA82329.1"/>
    <property type="molecule type" value="Genomic_DNA"/>
</dbReference>
<evidence type="ECO:0000256" key="8">
    <source>
        <dbReference type="SAM" id="MobiDB-lite"/>
    </source>
</evidence>
<evidence type="ECO:0000313" key="11">
    <source>
        <dbReference type="Proteomes" id="UP000315842"/>
    </source>
</evidence>
<evidence type="ECO:0000256" key="1">
    <source>
        <dbReference type="ARBA" id="ARBA00004651"/>
    </source>
</evidence>
<feature type="transmembrane region" description="Helical" evidence="7">
    <location>
        <begin position="100"/>
        <end position="123"/>
    </location>
</feature>
<name>A0A4Y3KCY2_CELUD</name>
<dbReference type="PANTHER" id="PTHR30151">
    <property type="entry name" value="ALKANE SULFONATE ABC TRANSPORTER-RELATED, MEMBRANE SUBUNIT"/>
    <property type="match status" value="1"/>
</dbReference>
<dbReference type="SUPFAM" id="SSF161098">
    <property type="entry name" value="MetI-like"/>
    <property type="match status" value="1"/>
</dbReference>
<dbReference type="PANTHER" id="PTHR30151:SF0">
    <property type="entry name" value="ABC TRANSPORTER PERMEASE PROTEIN MJ0413-RELATED"/>
    <property type="match status" value="1"/>
</dbReference>
<dbReference type="Pfam" id="PF00528">
    <property type="entry name" value="BPD_transp_1"/>
    <property type="match status" value="1"/>
</dbReference>
<dbReference type="AlphaFoldDB" id="A0A4Y3KCY2"/>
<sequence length="274" mass="28801">MTGRQVRGRRRATTQRARVAVAVVGWLVVWQLAAAAVDQHVLLVGPWDVAVRLTELVPTSAFWAAVTRTLVSIAAGFVLAVVVGVALAAACAASRWADAVVAPVVVTVRATPVVSFIILVLVWTDASRLALVVAFLMALPVLHATVLEGIRARDVRLLEMARVFAVPWPRRVTAVDVPQVLPFLVAGCRTGVGLAWKAGIAAEVIGLPAGTIGEQLYQARMFLATADVLAWTVVVVVLAALTERVVVAALDRAGGRGGEPVRRRPSGLEAGGVA</sequence>
<dbReference type="InterPro" id="IPR000515">
    <property type="entry name" value="MetI-like"/>
</dbReference>
<evidence type="ECO:0000256" key="5">
    <source>
        <dbReference type="ARBA" id="ARBA00022989"/>
    </source>
</evidence>
<dbReference type="Gene3D" id="1.10.3720.10">
    <property type="entry name" value="MetI-like"/>
    <property type="match status" value="1"/>
</dbReference>
<reference evidence="10 11" key="1">
    <citation type="submission" date="2019-06" db="EMBL/GenBank/DDBJ databases">
        <title>Whole genome shotgun sequence of Cellulomonas uda NBRC 3747.</title>
        <authorList>
            <person name="Hosoyama A."/>
            <person name="Uohara A."/>
            <person name="Ohji S."/>
            <person name="Ichikawa N."/>
        </authorList>
    </citation>
    <scope>NUCLEOTIDE SEQUENCE [LARGE SCALE GENOMIC DNA]</scope>
    <source>
        <strain evidence="10 11">NBRC 3747</strain>
    </source>
</reference>
<dbReference type="Proteomes" id="UP000315842">
    <property type="component" value="Unassembled WGS sequence"/>
</dbReference>
<keyword evidence="2 7" id="KW-0813">Transport</keyword>
<evidence type="ECO:0000256" key="2">
    <source>
        <dbReference type="ARBA" id="ARBA00022448"/>
    </source>
</evidence>
<evidence type="ECO:0000256" key="3">
    <source>
        <dbReference type="ARBA" id="ARBA00022475"/>
    </source>
</evidence>
<comment type="caution">
    <text evidence="10">The sequence shown here is derived from an EMBL/GenBank/DDBJ whole genome shotgun (WGS) entry which is preliminary data.</text>
</comment>
<dbReference type="GO" id="GO:0005886">
    <property type="term" value="C:plasma membrane"/>
    <property type="evidence" value="ECO:0007669"/>
    <property type="project" value="UniProtKB-SubCell"/>
</dbReference>
<evidence type="ECO:0000256" key="6">
    <source>
        <dbReference type="ARBA" id="ARBA00023136"/>
    </source>
</evidence>
<dbReference type="CDD" id="cd06261">
    <property type="entry name" value="TM_PBP2"/>
    <property type="match status" value="1"/>
</dbReference>
<keyword evidence="6 7" id="KW-0472">Membrane</keyword>
<keyword evidence="4 7" id="KW-0812">Transmembrane</keyword>
<dbReference type="GO" id="GO:0055085">
    <property type="term" value="P:transmembrane transport"/>
    <property type="evidence" value="ECO:0007669"/>
    <property type="project" value="InterPro"/>
</dbReference>
<evidence type="ECO:0000256" key="7">
    <source>
        <dbReference type="RuleBase" id="RU363032"/>
    </source>
</evidence>
<dbReference type="InterPro" id="IPR035906">
    <property type="entry name" value="MetI-like_sf"/>
</dbReference>
<proteinExistence type="inferred from homology"/>
<dbReference type="PROSITE" id="PS50928">
    <property type="entry name" value="ABC_TM1"/>
    <property type="match status" value="1"/>
</dbReference>
<evidence type="ECO:0000259" key="9">
    <source>
        <dbReference type="PROSITE" id="PS50928"/>
    </source>
</evidence>
<keyword evidence="3" id="KW-1003">Cell membrane</keyword>
<feature type="region of interest" description="Disordered" evidence="8">
    <location>
        <begin position="254"/>
        <end position="274"/>
    </location>
</feature>
<gene>
    <name evidence="10" type="ORF">CUD01_27730</name>
</gene>
<dbReference type="RefSeq" id="WP_141321986.1">
    <property type="nucleotide sequence ID" value="NZ_BJLP01000056.1"/>
</dbReference>
<feature type="transmembrane region" description="Helical" evidence="7">
    <location>
        <begin position="221"/>
        <end position="241"/>
    </location>
</feature>
<feature type="domain" description="ABC transmembrane type-1" evidence="9">
    <location>
        <begin position="66"/>
        <end position="246"/>
    </location>
</feature>
<comment type="similarity">
    <text evidence="7">Belongs to the binding-protein-dependent transport system permease family.</text>
</comment>
<accession>A0A4Y3KCY2</accession>
<comment type="subcellular location">
    <subcellularLocation>
        <location evidence="1 7">Cell membrane</location>
        <topology evidence="1 7">Multi-pass membrane protein</topology>
    </subcellularLocation>
</comment>
<keyword evidence="11" id="KW-1185">Reference proteome</keyword>
<feature type="transmembrane region" description="Helical" evidence="7">
    <location>
        <begin position="129"/>
        <end position="150"/>
    </location>
</feature>
<protein>
    <submittedName>
        <fullName evidence="10">Nitrate ABC transporter permease</fullName>
    </submittedName>
</protein>